<dbReference type="EMBL" id="ADBY01000032">
    <property type="protein sequence ID" value="EFE96363.1"/>
    <property type="molecule type" value="Genomic_DNA"/>
</dbReference>
<dbReference type="HOGENOM" id="CLU_039613_16_1_6"/>
<dbReference type="Pfam" id="PF00126">
    <property type="entry name" value="HTH_1"/>
    <property type="match status" value="1"/>
</dbReference>
<dbReference type="STRING" id="667129.HMPREF0758_1792"/>
<dbReference type="FunFam" id="1.10.10.10:FF:000001">
    <property type="entry name" value="LysR family transcriptional regulator"/>
    <property type="match status" value="1"/>
</dbReference>
<dbReference type="InterPro" id="IPR058163">
    <property type="entry name" value="LysR-type_TF_proteobact-type"/>
</dbReference>
<dbReference type="InterPro" id="IPR036390">
    <property type="entry name" value="WH_DNA-bd_sf"/>
</dbReference>
<dbReference type="SUPFAM" id="SSF53850">
    <property type="entry name" value="Periplasmic binding protein-like II"/>
    <property type="match status" value="1"/>
</dbReference>
<dbReference type="Gene3D" id="3.40.190.290">
    <property type="match status" value="1"/>
</dbReference>
<dbReference type="CDD" id="cd08422">
    <property type="entry name" value="PBP2_CrgA_like"/>
    <property type="match status" value="1"/>
</dbReference>
<evidence type="ECO:0000256" key="4">
    <source>
        <dbReference type="ARBA" id="ARBA00023125"/>
    </source>
</evidence>
<dbReference type="SUPFAM" id="SSF46785">
    <property type="entry name" value="Winged helix' DNA-binding domain"/>
    <property type="match status" value="1"/>
</dbReference>
<dbReference type="Gene3D" id="1.10.10.10">
    <property type="entry name" value="Winged helix-like DNA-binding domain superfamily/Winged helix DNA-binding domain"/>
    <property type="match status" value="1"/>
</dbReference>
<dbReference type="Proteomes" id="UP000005723">
    <property type="component" value="Unassembled WGS sequence"/>
</dbReference>
<organism evidence="7 8">
    <name type="scientific">Serratia odorifera DSM 4582</name>
    <dbReference type="NCBI Taxonomy" id="667129"/>
    <lineage>
        <taxon>Bacteria</taxon>
        <taxon>Pseudomonadati</taxon>
        <taxon>Pseudomonadota</taxon>
        <taxon>Gammaproteobacteria</taxon>
        <taxon>Enterobacterales</taxon>
        <taxon>Yersiniaceae</taxon>
        <taxon>Serratia</taxon>
    </lineage>
</organism>
<keyword evidence="8" id="KW-1185">Reference proteome</keyword>
<accession>D4E118</accession>
<proteinExistence type="inferred from homology"/>
<dbReference type="InterPro" id="IPR005119">
    <property type="entry name" value="LysR_subst-bd"/>
</dbReference>
<keyword evidence="4" id="KW-0238">DNA-binding</keyword>
<dbReference type="PANTHER" id="PTHR30537:SF72">
    <property type="entry name" value="LYSR FAMILY TRANSCRIPTIONAL REGULATOR"/>
    <property type="match status" value="1"/>
</dbReference>
<dbReference type="RefSeq" id="WP_004958018.1">
    <property type="nucleotide sequence ID" value="NZ_GG753567.1"/>
</dbReference>
<evidence type="ECO:0000313" key="8">
    <source>
        <dbReference type="Proteomes" id="UP000005723"/>
    </source>
</evidence>
<comment type="caution">
    <text evidence="7">The sequence shown here is derived from an EMBL/GenBank/DDBJ whole genome shotgun (WGS) entry which is preliminary data.</text>
</comment>
<dbReference type="InterPro" id="IPR036388">
    <property type="entry name" value="WH-like_DNA-bd_sf"/>
</dbReference>
<dbReference type="GO" id="GO:0003700">
    <property type="term" value="F:DNA-binding transcription factor activity"/>
    <property type="evidence" value="ECO:0007669"/>
    <property type="project" value="InterPro"/>
</dbReference>
<dbReference type="GO" id="GO:0006351">
    <property type="term" value="P:DNA-templated transcription"/>
    <property type="evidence" value="ECO:0007669"/>
    <property type="project" value="TreeGrafter"/>
</dbReference>
<dbReference type="Pfam" id="PF03466">
    <property type="entry name" value="LysR_substrate"/>
    <property type="match status" value="1"/>
</dbReference>
<evidence type="ECO:0000259" key="6">
    <source>
        <dbReference type="PROSITE" id="PS50931"/>
    </source>
</evidence>
<comment type="similarity">
    <text evidence="1">Belongs to the LysR transcriptional regulatory family.</text>
</comment>
<dbReference type="InterPro" id="IPR000847">
    <property type="entry name" value="LysR_HTH_N"/>
</dbReference>
<dbReference type="OrthoDB" id="9786526at2"/>
<sequence>MLGHLECFVSSAELGSFSAAGRKLGISPAAVGKNITKLEAQVRVRLFQRNTRKLILTEEGERFLQEVKGGLLSIQCALKGLSSAGGVAAGTLKVSMGTAFGLHFMLPMLPGFLARYPAIIPDWHFDNRQVDIIGEQFDAALGGGFELAQGMIARELAPAHGVLVASADYLRRQPALQHPEQLAEHAGIFIRSPQTGRIRNLPLRNPDNEQRPAAMQVAMTVNEPAAAAQAAEMGMGIALIAMPNALPYLESGHLVRVLPEWYVDRGSVRLYFPSLKFLPTKTRVFVDYIIEQFRTQQLAARFDARRK</sequence>
<reference evidence="7 8" key="1">
    <citation type="submission" date="2010-01" db="EMBL/GenBank/DDBJ databases">
        <authorList>
            <person name="Muzny D."/>
            <person name="Qin X."/>
            <person name="Deng J."/>
            <person name="Jiang H."/>
            <person name="Liu Y."/>
            <person name="Qu J."/>
            <person name="Song X.-Z."/>
            <person name="Zhang L."/>
            <person name="Thornton R."/>
            <person name="Coyle M."/>
            <person name="Francisco L."/>
            <person name="Jackson L."/>
            <person name="Javaid M."/>
            <person name="Korchina V."/>
            <person name="Kovar C."/>
            <person name="Mata R."/>
            <person name="Mathew T."/>
            <person name="Ngo R."/>
            <person name="Nguyen L."/>
            <person name="Nguyen N."/>
            <person name="Okwuonu G."/>
            <person name="Ongeri F."/>
            <person name="Pham C."/>
            <person name="Simmons D."/>
            <person name="Wilczek-Boney K."/>
            <person name="Hale W."/>
            <person name="Jakkamsetti A."/>
            <person name="Pham P."/>
            <person name="Ruth R."/>
            <person name="San Lucas F."/>
            <person name="Warren J."/>
            <person name="Zhang J."/>
            <person name="Zhao Z."/>
            <person name="Zhou C."/>
            <person name="Zhu D."/>
            <person name="Lee S."/>
            <person name="Bess C."/>
            <person name="Blankenburg K."/>
            <person name="Forbes L."/>
            <person name="Fu Q."/>
            <person name="Gubbala S."/>
            <person name="Hirani K."/>
            <person name="Jayaseelan J.C."/>
            <person name="Lara F."/>
            <person name="Munidasa M."/>
            <person name="Palculict T."/>
            <person name="Patil S."/>
            <person name="Pu L.-L."/>
            <person name="Saada N."/>
            <person name="Tang L."/>
            <person name="Weissenberger G."/>
            <person name="Zhu Y."/>
            <person name="Hemphill L."/>
            <person name="Shang Y."/>
            <person name="Youmans B."/>
            <person name="Ayvaz T."/>
            <person name="Ross M."/>
            <person name="Santibanez J."/>
            <person name="Aqrawi P."/>
            <person name="Gross S."/>
            <person name="Joshi V."/>
            <person name="Fowler G."/>
            <person name="Nazareth L."/>
            <person name="Reid J."/>
            <person name="Worley K."/>
            <person name="Petrosino J."/>
            <person name="Highlander S."/>
            <person name="Gibbs R."/>
        </authorList>
    </citation>
    <scope>NUCLEOTIDE SEQUENCE [LARGE SCALE GENOMIC DNA]</scope>
    <source>
        <strain evidence="7 8">DSM 4582</strain>
    </source>
</reference>
<protein>
    <submittedName>
        <fullName evidence="7">LysR substrate binding domain protein</fullName>
    </submittedName>
</protein>
<name>D4E118_SEROD</name>
<dbReference type="PROSITE" id="PS50931">
    <property type="entry name" value="HTH_LYSR"/>
    <property type="match status" value="1"/>
</dbReference>
<keyword evidence="2" id="KW-0678">Repressor</keyword>
<evidence type="ECO:0000313" key="7">
    <source>
        <dbReference type="EMBL" id="EFE96363.1"/>
    </source>
</evidence>
<dbReference type="GO" id="GO:0043565">
    <property type="term" value="F:sequence-specific DNA binding"/>
    <property type="evidence" value="ECO:0007669"/>
    <property type="project" value="TreeGrafter"/>
</dbReference>
<evidence type="ECO:0000256" key="3">
    <source>
        <dbReference type="ARBA" id="ARBA00023015"/>
    </source>
</evidence>
<evidence type="ECO:0000256" key="2">
    <source>
        <dbReference type="ARBA" id="ARBA00022491"/>
    </source>
</evidence>
<evidence type="ECO:0000256" key="5">
    <source>
        <dbReference type="ARBA" id="ARBA00023163"/>
    </source>
</evidence>
<dbReference type="AlphaFoldDB" id="D4E118"/>
<keyword evidence="3" id="KW-0805">Transcription regulation</keyword>
<keyword evidence="5" id="KW-0804">Transcription</keyword>
<feature type="domain" description="HTH lysR-type" evidence="6">
    <location>
        <begin position="1"/>
        <end position="57"/>
    </location>
</feature>
<evidence type="ECO:0000256" key="1">
    <source>
        <dbReference type="ARBA" id="ARBA00009437"/>
    </source>
</evidence>
<gene>
    <name evidence="7" type="ORF">HMPREF0758_1792</name>
</gene>
<dbReference type="PANTHER" id="PTHR30537">
    <property type="entry name" value="HTH-TYPE TRANSCRIPTIONAL REGULATOR"/>
    <property type="match status" value="1"/>
</dbReference>